<dbReference type="EMBL" id="CP121472">
    <property type="protein sequence ID" value="WPL19376.1"/>
    <property type="molecule type" value="Genomic_DNA"/>
</dbReference>
<dbReference type="RefSeq" id="WP_328985123.1">
    <property type="nucleotide sequence ID" value="NZ_CP121472.1"/>
</dbReference>
<name>A0ABZ0SH66_9GAMM</name>
<dbReference type="Pfam" id="PF12784">
    <property type="entry name" value="PDDEXK_2"/>
    <property type="match status" value="1"/>
</dbReference>
<organism evidence="2 3">
    <name type="scientific">Thiorhodovibrio winogradskyi</name>
    <dbReference type="NCBI Taxonomy" id="77007"/>
    <lineage>
        <taxon>Bacteria</taxon>
        <taxon>Pseudomonadati</taxon>
        <taxon>Pseudomonadota</taxon>
        <taxon>Gammaproteobacteria</taxon>
        <taxon>Chromatiales</taxon>
        <taxon>Chromatiaceae</taxon>
        <taxon>Thiorhodovibrio</taxon>
    </lineage>
</organism>
<evidence type="ECO:0000313" key="3">
    <source>
        <dbReference type="Proteomes" id="UP001432180"/>
    </source>
</evidence>
<dbReference type="PANTHER" id="PTHR41317:SF1">
    <property type="entry name" value="PD-(D_E)XK NUCLEASE FAMILY TRANSPOSASE"/>
    <property type="match status" value="1"/>
</dbReference>
<dbReference type="PANTHER" id="PTHR41317">
    <property type="entry name" value="PD-(D_E)XK NUCLEASE FAMILY TRANSPOSASE"/>
    <property type="match status" value="1"/>
</dbReference>
<dbReference type="NCBIfam" id="TIGR01784">
    <property type="entry name" value="T_den_put_tspse"/>
    <property type="match status" value="1"/>
</dbReference>
<dbReference type="InterPro" id="IPR010106">
    <property type="entry name" value="RpnA"/>
</dbReference>
<proteinExistence type="predicted"/>
<accession>A0ABZ0SH66</accession>
<protein>
    <submittedName>
        <fullName evidence="2">PD-(D/E)XK nuclease family transposase</fullName>
    </submittedName>
</protein>
<gene>
    <name evidence="2" type="ORF">Thiowin_04494</name>
</gene>
<feature type="compositionally biased region" description="Basic and acidic residues" evidence="1">
    <location>
        <begin position="284"/>
        <end position="297"/>
    </location>
</feature>
<keyword evidence="3" id="KW-1185">Reference proteome</keyword>
<sequence length="316" mass="36852">MRHPIDPKIDCVFKALLGSQANRALLIHFLNATLGQDLAGPLTEVEILNPYNEREFLDDKLSIVDVKARDQAGRLYQIELQLLNLPELPARMLYGWADLYSAQLQDGEPYEHLRPTYAIWLLGQTLRSGLCEWFHRFRLRDDQGRELLDHGGLYLLELSKFAAETVVTELERWLKFFIEAPRLDETHLPEWMHTQEMHQAMSTLKAFSEKERAYHAYQSRQNYLRQQISIQRHLDALQVEARQERAAKEQERAAKEQERAAKEQERAAKEQERAAKEQAQQLAEQERTAKEQERLAKESALAEIERLKAQLRDQGG</sequence>
<evidence type="ECO:0000313" key="2">
    <source>
        <dbReference type="EMBL" id="WPL19376.1"/>
    </source>
</evidence>
<feature type="region of interest" description="Disordered" evidence="1">
    <location>
        <begin position="245"/>
        <end position="297"/>
    </location>
</feature>
<feature type="compositionally biased region" description="Basic and acidic residues" evidence="1">
    <location>
        <begin position="245"/>
        <end position="276"/>
    </location>
</feature>
<dbReference type="Proteomes" id="UP001432180">
    <property type="component" value="Chromosome"/>
</dbReference>
<reference evidence="2 3" key="1">
    <citation type="journal article" date="2023" name="Microorganisms">
        <title>Thiorhodovibrio frisius and Trv. litoralis spp. nov., Two Novel Members from a Clade of Fastidious Purple Sulfur Bacteria That Exhibit Unique Red-Shifted Light-Harvesting Capabilities.</title>
        <authorList>
            <person name="Methner A."/>
            <person name="Kuzyk S.B."/>
            <person name="Petersen J."/>
            <person name="Bauer S."/>
            <person name="Brinkmann H."/>
            <person name="Sichau K."/>
            <person name="Wanner G."/>
            <person name="Wolf J."/>
            <person name="Neumann-Schaal M."/>
            <person name="Henke P."/>
            <person name="Tank M."/>
            <person name="Sproer C."/>
            <person name="Bunk B."/>
            <person name="Overmann J."/>
        </authorList>
    </citation>
    <scope>NUCLEOTIDE SEQUENCE [LARGE SCALE GENOMIC DNA]</scope>
    <source>
        <strain evidence="2 3">DSM 6702</strain>
    </source>
</reference>
<evidence type="ECO:0000256" key="1">
    <source>
        <dbReference type="SAM" id="MobiDB-lite"/>
    </source>
</evidence>